<evidence type="ECO:0000256" key="3">
    <source>
        <dbReference type="ARBA" id="ARBA00022747"/>
    </source>
</evidence>
<reference evidence="5 6" key="1">
    <citation type="submission" date="2016-10" db="EMBL/GenBank/DDBJ databases">
        <authorList>
            <person name="Varghese N."/>
            <person name="Submissions S."/>
        </authorList>
    </citation>
    <scope>NUCLEOTIDE SEQUENCE [LARGE SCALE GENOMIC DNA]</scope>
    <source>
        <strain evidence="5 6">LMG 18378</strain>
    </source>
</reference>
<dbReference type="SUPFAM" id="SSF53335">
    <property type="entry name" value="S-adenosyl-L-methionine-dependent methyltransferases"/>
    <property type="match status" value="1"/>
</dbReference>
<protein>
    <submittedName>
        <fullName evidence="5">C-5 cytosine-specific DNA methylase</fullName>
    </submittedName>
</protein>
<dbReference type="Pfam" id="PF00145">
    <property type="entry name" value="DNA_methylase"/>
    <property type="match status" value="1"/>
</dbReference>
<dbReference type="Gene3D" id="3.40.50.150">
    <property type="entry name" value="Vaccinia Virus protein VP39"/>
    <property type="match status" value="1"/>
</dbReference>
<keyword evidence="1 5" id="KW-0489">Methyltransferase</keyword>
<evidence type="ECO:0000313" key="6">
    <source>
        <dbReference type="Proteomes" id="UP000183385"/>
    </source>
</evidence>
<sequence>MMLKRTLYHFHFCCGLGGGAKGFNRARPRVGNVEAQWECLGGIDVDPSGLADFSRLAGVPGTLLDLFTRDQYIDFHGKEPPPGWREATPEDVRRAAQGKRPDAVFISSPCKGASGLLSEKLSLTPKYQALNELTLRCIWLMGEAWADDPVPLIVFENVPRLATRGRHLLDQINSLLSHYGYAVAETTHDCGELGGLAQSRKRFLLVARHVEKVPPFLYEPEKKSLRAVGDILGRMPLPGDIEAAGPMHRVPSLQWRTWVRLALVRAGSDWRSLNELAIEDGHLRDLVIVPEYRSGYMGVHGWDDTAGTIAGRSGPTNGAFSVADPRYRQASNWNHGQQFGVIRWAESSPTIPGQTMPGQGTFSVADPRPNWEKRHSSNYRVIRYDQTAGTIIAGGKGVQGGQQSVADPRILHRGKGDNYLTGGHYGVIGFDQHSGAIAASSRYDSGRFSVADPRIPAADERLTCIIRSLDGTWHRPFTTLEKAALQSLVEPEEYLVLDGLSDKDWSERIGNAVPPHAAEAIADVMGTTLLLAEQGETFMLNNTPIWVRNVAVALSVAQPEVQP</sequence>
<evidence type="ECO:0000313" key="5">
    <source>
        <dbReference type="EMBL" id="SFC76810.1"/>
    </source>
</evidence>
<gene>
    <name evidence="5" type="ORF">SAMN05216577_11096</name>
</gene>
<dbReference type="AlphaFoldDB" id="A0AAQ1KFC5"/>
<dbReference type="EMBL" id="FOLS01000010">
    <property type="protein sequence ID" value="SFC76810.1"/>
    <property type="molecule type" value="Genomic_DNA"/>
</dbReference>
<evidence type="ECO:0000256" key="2">
    <source>
        <dbReference type="ARBA" id="ARBA00022679"/>
    </source>
</evidence>
<evidence type="ECO:0000256" key="1">
    <source>
        <dbReference type="ARBA" id="ARBA00022603"/>
    </source>
</evidence>
<name>A0AAQ1KFC5_9PSED</name>
<dbReference type="GO" id="GO:0032259">
    <property type="term" value="P:methylation"/>
    <property type="evidence" value="ECO:0007669"/>
    <property type="project" value="UniProtKB-KW"/>
</dbReference>
<evidence type="ECO:0000256" key="4">
    <source>
        <dbReference type="ARBA" id="ARBA00047422"/>
    </source>
</evidence>
<organism evidence="5 6">
    <name type="scientific">Pseudomonas citronellolis</name>
    <dbReference type="NCBI Taxonomy" id="53408"/>
    <lineage>
        <taxon>Bacteria</taxon>
        <taxon>Pseudomonadati</taxon>
        <taxon>Pseudomonadota</taxon>
        <taxon>Gammaproteobacteria</taxon>
        <taxon>Pseudomonadales</taxon>
        <taxon>Pseudomonadaceae</taxon>
        <taxon>Pseudomonas</taxon>
    </lineage>
</organism>
<dbReference type="InterPro" id="IPR029063">
    <property type="entry name" value="SAM-dependent_MTases_sf"/>
</dbReference>
<keyword evidence="3" id="KW-0680">Restriction system</keyword>
<comment type="catalytic activity">
    <reaction evidence="4">
        <text>a 2'-deoxycytidine in DNA + S-adenosyl-L-methionine = a 5-methyl-2'-deoxycytidine in DNA + S-adenosyl-L-homocysteine + H(+)</text>
        <dbReference type="Rhea" id="RHEA:13681"/>
        <dbReference type="Rhea" id="RHEA-COMP:11369"/>
        <dbReference type="Rhea" id="RHEA-COMP:11370"/>
        <dbReference type="ChEBI" id="CHEBI:15378"/>
        <dbReference type="ChEBI" id="CHEBI:57856"/>
        <dbReference type="ChEBI" id="CHEBI:59789"/>
        <dbReference type="ChEBI" id="CHEBI:85452"/>
        <dbReference type="ChEBI" id="CHEBI:85454"/>
        <dbReference type="EC" id="2.1.1.37"/>
    </reaction>
</comment>
<keyword evidence="2" id="KW-0808">Transferase</keyword>
<dbReference type="Proteomes" id="UP000183385">
    <property type="component" value="Unassembled WGS sequence"/>
</dbReference>
<dbReference type="InterPro" id="IPR001525">
    <property type="entry name" value="C5_MeTfrase"/>
</dbReference>
<proteinExistence type="predicted"/>
<accession>A0AAQ1KFC5</accession>
<dbReference type="GO" id="GO:0009307">
    <property type="term" value="P:DNA restriction-modification system"/>
    <property type="evidence" value="ECO:0007669"/>
    <property type="project" value="UniProtKB-KW"/>
</dbReference>
<comment type="caution">
    <text evidence="5">The sequence shown here is derived from an EMBL/GenBank/DDBJ whole genome shotgun (WGS) entry which is preliminary data.</text>
</comment>
<dbReference type="GO" id="GO:0003886">
    <property type="term" value="F:DNA (cytosine-5-)-methyltransferase activity"/>
    <property type="evidence" value="ECO:0007669"/>
    <property type="project" value="UniProtKB-EC"/>
</dbReference>
<keyword evidence="6" id="KW-1185">Reference proteome</keyword>